<dbReference type="GO" id="GO:0005886">
    <property type="term" value="C:plasma membrane"/>
    <property type="evidence" value="ECO:0007669"/>
    <property type="project" value="TreeGrafter"/>
</dbReference>
<protein>
    <submittedName>
        <fullName evidence="2">Uncharacterized protein</fullName>
    </submittedName>
</protein>
<proteinExistence type="predicted"/>
<feature type="compositionally biased region" description="Polar residues" evidence="1">
    <location>
        <begin position="170"/>
        <end position="191"/>
    </location>
</feature>
<accession>A0A8K0N1N8</accession>
<feature type="region of interest" description="Disordered" evidence="1">
    <location>
        <begin position="170"/>
        <end position="195"/>
    </location>
</feature>
<dbReference type="InterPro" id="IPR045036">
    <property type="entry name" value="Spartin-like"/>
</dbReference>
<dbReference type="AlphaFoldDB" id="A0A8K0N1N8"/>
<feature type="compositionally biased region" description="Basic and acidic residues" evidence="1">
    <location>
        <begin position="334"/>
        <end position="344"/>
    </location>
</feature>
<dbReference type="EMBL" id="CM017876">
    <property type="protein sequence ID" value="KAG1342389.1"/>
    <property type="molecule type" value="Genomic_DNA"/>
</dbReference>
<organism evidence="2 3">
    <name type="scientific">Cocos nucifera</name>
    <name type="common">Coconut palm</name>
    <dbReference type="NCBI Taxonomy" id="13894"/>
    <lineage>
        <taxon>Eukaryota</taxon>
        <taxon>Viridiplantae</taxon>
        <taxon>Streptophyta</taxon>
        <taxon>Embryophyta</taxon>
        <taxon>Tracheophyta</taxon>
        <taxon>Spermatophyta</taxon>
        <taxon>Magnoliopsida</taxon>
        <taxon>Liliopsida</taxon>
        <taxon>Arecaceae</taxon>
        <taxon>Arecoideae</taxon>
        <taxon>Cocoseae</taxon>
        <taxon>Attaleinae</taxon>
        <taxon>Cocos</taxon>
    </lineage>
</organism>
<name>A0A8K0N1N8_COCNU</name>
<feature type="compositionally biased region" description="Polar residues" evidence="1">
    <location>
        <begin position="318"/>
        <end position="327"/>
    </location>
</feature>
<reference evidence="2" key="2">
    <citation type="submission" date="2019-07" db="EMBL/GenBank/DDBJ databases">
        <authorList>
            <person name="Yang Y."/>
            <person name="Bocs S."/>
            <person name="Baudouin L."/>
        </authorList>
    </citation>
    <scope>NUCLEOTIDE SEQUENCE</scope>
    <source>
        <tissue evidence="2">Spear leaf of Hainan Tall coconut</tissue>
    </source>
</reference>
<reference evidence="2" key="1">
    <citation type="journal article" date="2017" name="Gigascience">
        <title>The genome draft of coconut (Cocos nucifera).</title>
        <authorList>
            <person name="Xiao Y."/>
            <person name="Xu P."/>
            <person name="Fan H."/>
            <person name="Baudouin L."/>
            <person name="Xia W."/>
            <person name="Bocs S."/>
            <person name="Xu J."/>
            <person name="Li Q."/>
            <person name="Guo A."/>
            <person name="Zhou L."/>
            <person name="Li J."/>
            <person name="Wu Y."/>
            <person name="Ma Z."/>
            <person name="Armero A."/>
            <person name="Issali A.E."/>
            <person name="Liu N."/>
            <person name="Peng M."/>
            <person name="Yang Y."/>
        </authorList>
    </citation>
    <scope>NUCLEOTIDE SEQUENCE</scope>
    <source>
        <tissue evidence="2">Spear leaf of Hainan Tall coconut</tissue>
    </source>
</reference>
<comment type="caution">
    <text evidence="2">The sequence shown here is derived from an EMBL/GenBank/DDBJ whole genome shotgun (WGS) entry which is preliminary data.</text>
</comment>
<dbReference type="PANTHER" id="PTHR21068:SF49">
    <property type="entry name" value="SENESCENCE DOMAIN-CONTAINING PROTEIN"/>
    <property type="match status" value="1"/>
</dbReference>
<dbReference type="OrthoDB" id="1902436at2759"/>
<sequence length="344" mass="37314">MASSQEAMSKLRVGRTTEYRMGTDTRLLTIDNGPTKLYVLCTERFEAAQAFRSGDFSMHMIRVKGNPMAMVICMVGDHQWMLAKDSLVLHVEARMFVFVLPGFLYGLALPTTASDQESRIVEEIFKRFCAYRDLSANEGCESGGDSKCETDPWARAYSKMEKLTSRKTVTAAANSAKTPPETTAGVSSADPNTRRKLQRAVRTSAVVKLLSRALLAGALNPTKHLHLVAAAAAAAVALPTMWALADLLDAVEAGKQRIEALPLGQRGPQVSSGWWTLNRDGATRLLEVVWACGTTGGRKRTHVETVKEEEEEEEDSNGESNGITGSNGRCRGGKAKEGGSKMVA</sequence>
<gene>
    <name evidence="2" type="ORF">COCNU_05G006180</name>
</gene>
<evidence type="ECO:0000256" key="1">
    <source>
        <dbReference type="SAM" id="MobiDB-lite"/>
    </source>
</evidence>
<evidence type="ECO:0000313" key="2">
    <source>
        <dbReference type="EMBL" id="KAG1342389.1"/>
    </source>
</evidence>
<keyword evidence="3" id="KW-1185">Reference proteome</keyword>
<feature type="region of interest" description="Disordered" evidence="1">
    <location>
        <begin position="299"/>
        <end position="344"/>
    </location>
</feature>
<dbReference type="PANTHER" id="PTHR21068">
    <property type="entry name" value="SPARTIN"/>
    <property type="match status" value="1"/>
</dbReference>
<dbReference type="Proteomes" id="UP000797356">
    <property type="component" value="Chromosome 5"/>
</dbReference>
<feature type="compositionally biased region" description="Acidic residues" evidence="1">
    <location>
        <begin position="307"/>
        <end position="317"/>
    </location>
</feature>
<evidence type="ECO:0000313" key="3">
    <source>
        <dbReference type="Proteomes" id="UP000797356"/>
    </source>
</evidence>